<dbReference type="Gene3D" id="3.10.100.10">
    <property type="entry name" value="Mannose-Binding Protein A, subunit A"/>
    <property type="match status" value="1"/>
</dbReference>
<dbReference type="InterPro" id="IPR050976">
    <property type="entry name" value="Snaclec"/>
</dbReference>
<comment type="caution">
    <text evidence="3">The sequence shown here is derived from an EMBL/GenBank/DDBJ whole genome shotgun (WGS) entry which is preliminary data.</text>
</comment>
<evidence type="ECO:0000259" key="2">
    <source>
        <dbReference type="PROSITE" id="PS50041"/>
    </source>
</evidence>
<dbReference type="InterPro" id="IPR001304">
    <property type="entry name" value="C-type_lectin-like"/>
</dbReference>
<accession>A0A4U5M4B3</accession>
<feature type="domain" description="C-type lectin" evidence="2">
    <location>
        <begin position="140"/>
        <end position="229"/>
    </location>
</feature>
<dbReference type="InterPro" id="IPR016187">
    <property type="entry name" value="CTDL_fold"/>
</dbReference>
<dbReference type="SMART" id="SM00034">
    <property type="entry name" value="CLECT"/>
    <property type="match status" value="1"/>
</dbReference>
<dbReference type="InterPro" id="IPR016186">
    <property type="entry name" value="C-type_lectin-like/link_sf"/>
</dbReference>
<sequence>MAYKSLITAGYMTKLNNGSVLCEIIPYVEGFSSHAEEETDQNKFFFMVDLRKSDFCSTKKTTVAHILSDLSKCDKDIKSKLFCEDLKDLESSCADKETLVCKRKQCEIQDFYAFGKAAKKCLYSSNVKSPVGRNFILEHCKKDYGGSLISINSEEENSEIAILSGTFGALIGLHVPEDAAWSENSFAWLDGSTSAYRNWADGYPKEGKGNFVYMHGSETTQGHAGKWTNFEPFQPFELLKPKEG</sequence>
<proteinExistence type="predicted"/>
<name>A0A4U5M4B3_STECR</name>
<protein>
    <recommendedName>
        <fullName evidence="2">C-type lectin domain-containing protein</fullName>
    </recommendedName>
</protein>
<dbReference type="PANTHER" id="PTHR22991:SF40">
    <property type="entry name" value="PROTEIN CBG13490"/>
    <property type="match status" value="1"/>
</dbReference>
<gene>
    <name evidence="3" type="ORF">L596_027445</name>
</gene>
<organism evidence="3 4">
    <name type="scientific">Steinernema carpocapsae</name>
    <name type="common">Entomopathogenic nematode</name>
    <dbReference type="NCBI Taxonomy" id="34508"/>
    <lineage>
        <taxon>Eukaryota</taxon>
        <taxon>Metazoa</taxon>
        <taxon>Ecdysozoa</taxon>
        <taxon>Nematoda</taxon>
        <taxon>Chromadorea</taxon>
        <taxon>Rhabditida</taxon>
        <taxon>Tylenchina</taxon>
        <taxon>Panagrolaimomorpha</taxon>
        <taxon>Strongyloidoidea</taxon>
        <taxon>Steinernematidae</taxon>
        <taxon>Steinernema</taxon>
    </lineage>
</organism>
<dbReference type="PROSITE" id="PS50041">
    <property type="entry name" value="C_TYPE_LECTIN_2"/>
    <property type="match status" value="1"/>
</dbReference>
<reference evidence="3 4" key="2">
    <citation type="journal article" date="2019" name="G3 (Bethesda)">
        <title>Hybrid Assembly of the Genome of the Entomopathogenic Nematode Steinernema carpocapsae Identifies the X-Chromosome.</title>
        <authorList>
            <person name="Serra L."/>
            <person name="Macchietto M."/>
            <person name="Macias-Munoz A."/>
            <person name="McGill C.J."/>
            <person name="Rodriguez I.M."/>
            <person name="Rodriguez B."/>
            <person name="Murad R."/>
            <person name="Mortazavi A."/>
        </authorList>
    </citation>
    <scope>NUCLEOTIDE SEQUENCE [LARGE SCALE GENOMIC DNA]</scope>
    <source>
        <strain evidence="3 4">ALL</strain>
    </source>
</reference>
<dbReference type="EMBL" id="AZBU02000010">
    <property type="protein sequence ID" value="TKR63636.1"/>
    <property type="molecule type" value="Genomic_DNA"/>
</dbReference>
<reference evidence="3 4" key="1">
    <citation type="journal article" date="2015" name="Genome Biol.">
        <title>Comparative genomics of Steinernema reveals deeply conserved gene regulatory networks.</title>
        <authorList>
            <person name="Dillman A.R."/>
            <person name="Macchietto M."/>
            <person name="Porter C.F."/>
            <person name="Rogers A."/>
            <person name="Williams B."/>
            <person name="Antoshechkin I."/>
            <person name="Lee M.M."/>
            <person name="Goodwin Z."/>
            <person name="Lu X."/>
            <person name="Lewis E.E."/>
            <person name="Goodrich-Blair H."/>
            <person name="Stock S.P."/>
            <person name="Adams B.J."/>
            <person name="Sternberg P.W."/>
            <person name="Mortazavi A."/>
        </authorList>
    </citation>
    <scope>NUCLEOTIDE SEQUENCE [LARGE SCALE GENOMIC DNA]</scope>
    <source>
        <strain evidence="3 4">ALL</strain>
    </source>
</reference>
<evidence type="ECO:0000313" key="4">
    <source>
        <dbReference type="Proteomes" id="UP000298663"/>
    </source>
</evidence>
<keyword evidence="1" id="KW-1015">Disulfide bond</keyword>
<dbReference type="SUPFAM" id="SSF56436">
    <property type="entry name" value="C-type lectin-like"/>
    <property type="match status" value="1"/>
</dbReference>
<dbReference type="PANTHER" id="PTHR22991">
    <property type="entry name" value="PROTEIN CBG13490"/>
    <property type="match status" value="1"/>
</dbReference>
<dbReference type="Proteomes" id="UP000298663">
    <property type="component" value="Unassembled WGS sequence"/>
</dbReference>
<evidence type="ECO:0000313" key="3">
    <source>
        <dbReference type="EMBL" id="TKR63636.1"/>
    </source>
</evidence>
<dbReference type="AlphaFoldDB" id="A0A4U5M4B3"/>
<evidence type="ECO:0000256" key="1">
    <source>
        <dbReference type="ARBA" id="ARBA00023157"/>
    </source>
</evidence>
<keyword evidence="4" id="KW-1185">Reference proteome</keyword>